<dbReference type="InterPro" id="IPR027417">
    <property type="entry name" value="P-loop_NTPase"/>
</dbReference>
<comment type="caution">
    <text evidence="2">The sequence shown here is derived from an EMBL/GenBank/DDBJ whole genome shotgun (WGS) entry which is preliminary data.</text>
</comment>
<keyword evidence="1" id="KW-0813">Transport</keyword>
<name>A0AA88E9Y9_FICCA</name>
<evidence type="ECO:0000313" key="2">
    <source>
        <dbReference type="EMBL" id="GMN70839.1"/>
    </source>
</evidence>
<dbReference type="AlphaFoldDB" id="A0AA88E9Y9"/>
<keyword evidence="3" id="KW-1185">Reference proteome</keyword>
<protein>
    <recommendedName>
        <fullName evidence="4">ABC transporter</fullName>
    </recommendedName>
</protein>
<gene>
    <name evidence="2" type="ORF">TIFTF001_055886</name>
</gene>
<reference evidence="2" key="1">
    <citation type="submission" date="2023-07" db="EMBL/GenBank/DDBJ databases">
        <title>draft genome sequence of fig (Ficus carica).</title>
        <authorList>
            <person name="Takahashi T."/>
            <person name="Nishimura K."/>
        </authorList>
    </citation>
    <scope>NUCLEOTIDE SEQUENCE</scope>
</reference>
<sequence length="112" mass="12437">MNEFVPRRTAAYISQHDTHIGEMTVRETLAFSARCQGVGSRYDMLGELSRREKEANIKPDPDIDVYMKAAATEGQETNVITDYVLKVLGLDICADTLVGDEMLRGISGGQRK</sequence>
<evidence type="ECO:0008006" key="4">
    <source>
        <dbReference type="Google" id="ProtNLM"/>
    </source>
</evidence>
<proteinExistence type="predicted"/>
<feature type="non-terminal residue" evidence="2">
    <location>
        <position position="112"/>
    </location>
</feature>
<evidence type="ECO:0000313" key="3">
    <source>
        <dbReference type="Proteomes" id="UP001187192"/>
    </source>
</evidence>
<evidence type="ECO:0000256" key="1">
    <source>
        <dbReference type="ARBA" id="ARBA00022448"/>
    </source>
</evidence>
<dbReference type="Gene3D" id="3.40.50.300">
    <property type="entry name" value="P-loop containing nucleotide triphosphate hydrolases"/>
    <property type="match status" value="1"/>
</dbReference>
<dbReference type="PANTHER" id="PTHR19241">
    <property type="entry name" value="ATP-BINDING CASSETTE TRANSPORTER"/>
    <property type="match status" value="1"/>
</dbReference>
<organism evidence="2 3">
    <name type="scientific">Ficus carica</name>
    <name type="common">Common fig</name>
    <dbReference type="NCBI Taxonomy" id="3494"/>
    <lineage>
        <taxon>Eukaryota</taxon>
        <taxon>Viridiplantae</taxon>
        <taxon>Streptophyta</taxon>
        <taxon>Embryophyta</taxon>
        <taxon>Tracheophyta</taxon>
        <taxon>Spermatophyta</taxon>
        <taxon>Magnoliopsida</taxon>
        <taxon>eudicotyledons</taxon>
        <taxon>Gunneridae</taxon>
        <taxon>Pentapetalae</taxon>
        <taxon>rosids</taxon>
        <taxon>fabids</taxon>
        <taxon>Rosales</taxon>
        <taxon>Moraceae</taxon>
        <taxon>Ficeae</taxon>
        <taxon>Ficus</taxon>
    </lineage>
</organism>
<dbReference type="Proteomes" id="UP001187192">
    <property type="component" value="Unassembled WGS sequence"/>
</dbReference>
<accession>A0AA88E9Y9</accession>
<dbReference type="EMBL" id="BTGU01018871">
    <property type="protein sequence ID" value="GMN70839.1"/>
    <property type="molecule type" value="Genomic_DNA"/>
</dbReference>